<keyword evidence="3 5" id="KW-1133">Transmembrane helix</keyword>
<feature type="transmembrane region" description="Helical" evidence="5">
    <location>
        <begin position="29"/>
        <end position="57"/>
    </location>
</feature>
<dbReference type="PANTHER" id="PTHR42718:SF42">
    <property type="entry name" value="EXPORT PROTEIN"/>
    <property type="match status" value="1"/>
</dbReference>
<feature type="transmembrane region" description="Helical" evidence="5">
    <location>
        <begin position="227"/>
        <end position="253"/>
    </location>
</feature>
<dbReference type="Proteomes" id="UP000198727">
    <property type="component" value="Unassembled WGS sequence"/>
</dbReference>
<feature type="transmembrane region" description="Helical" evidence="5">
    <location>
        <begin position="69"/>
        <end position="86"/>
    </location>
</feature>
<dbReference type="PROSITE" id="PS50850">
    <property type="entry name" value="MFS"/>
    <property type="match status" value="1"/>
</dbReference>
<sequence>MVHVETGHDLATRPENPVAEPVRYRGRPWLTLVAAVLGGAMVGLDGTATTIAAPYISASVGATLGELELIANAYLVALAVGLLPAGRLADRIGRRATFVAGVVGFGLASLGIALSGGVWALVLFRVLQGFAGALLQPAALALLRNAFPTDRLGLPLGIWGGANALAIGLGPVIAGVVVQGWGWPAVFLLNLPVAAAVVALTCYAAVESRGERRPVPGAVRALVGRRAVHLGSALVGVSSFGVFGLLFLLTLYLQNVRGLAPVQAGAWMLTPTCVVVLSAPLGGLLAQRFGPRWPVAAGLLLVAGGLATLAGLDPRSTFGDLLLPGALVGFGTGMCAIAATEAILGATPEGDTGTASAVQQIASQLGGVLGIATVGAVMAWQVGQTLPTRVAQAGLPGPIGTAVLADQDAVAQGTVPAGFDGLGESAVAGAVRAVSQWGFTDAMGAALLVAAAVTAVGAVAALLLPRPAAR</sequence>
<dbReference type="AlphaFoldDB" id="A0A1I5KUZ1"/>
<dbReference type="GO" id="GO:0022857">
    <property type="term" value="F:transmembrane transporter activity"/>
    <property type="evidence" value="ECO:0007669"/>
    <property type="project" value="InterPro"/>
</dbReference>
<feature type="transmembrane region" description="Helical" evidence="5">
    <location>
        <begin position="98"/>
        <end position="120"/>
    </location>
</feature>
<accession>A0A1I5KUZ1</accession>
<dbReference type="Pfam" id="PF07690">
    <property type="entry name" value="MFS_1"/>
    <property type="match status" value="1"/>
</dbReference>
<evidence type="ECO:0000256" key="4">
    <source>
        <dbReference type="ARBA" id="ARBA00023136"/>
    </source>
</evidence>
<dbReference type="EMBL" id="FOWW01000001">
    <property type="protein sequence ID" value="SFO88748.1"/>
    <property type="molecule type" value="Genomic_DNA"/>
</dbReference>
<dbReference type="CDD" id="cd17321">
    <property type="entry name" value="MFS_MMR_MDR_like"/>
    <property type="match status" value="1"/>
</dbReference>
<dbReference type="InterPro" id="IPR036259">
    <property type="entry name" value="MFS_trans_sf"/>
</dbReference>
<keyword evidence="8" id="KW-1185">Reference proteome</keyword>
<evidence type="ECO:0000313" key="7">
    <source>
        <dbReference type="EMBL" id="SFO88748.1"/>
    </source>
</evidence>
<evidence type="ECO:0000256" key="2">
    <source>
        <dbReference type="ARBA" id="ARBA00022692"/>
    </source>
</evidence>
<name>A0A1I5KUZ1_9PSEU</name>
<dbReference type="SUPFAM" id="SSF103473">
    <property type="entry name" value="MFS general substrate transporter"/>
    <property type="match status" value="1"/>
</dbReference>
<gene>
    <name evidence="7" type="ORF">SAMN05421810_101301</name>
</gene>
<feature type="transmembrane region" description="Helical" evidence="5">
    <location>
        <begin position="324"/>
        <end position="344"/>
    </location>
</feature>
<keyword evidence="4 5" id="KW-0472">Membrane</keyword>
<feature type="transmembrane region" description="Helical" evidence="5">
    <location>
        <begin position="183"/>
        <end position="206"/>
    </location>
</feature>
<proteinExistence type="predicted"/>
<dbReference type="Gene3D" id="1.20.1250.20">
    <property type="entry name" value="MFS general substrate transporter like domains"/>
    <property type="match status" value="1"/>
</dbReference>
<evidence type="ECO:0000256" key="1">
    <source>
        <dbReference type="ARBA" id="ARBA00004651"/>
    </source>
</evidence>
<evidence type="ECO:0000259" key="6">
    <source>
        <dbReference type="PROSITE" id="PS50850"/>
    </source>
</evidence>
<reference evidence="8" key="1">
    <citation type="submission" date="2016-10" db="EMBL/GenBank/DDBJ databases">
        <authorList>
            <person name="Varghese N."/>
            <person name="Submissions S."/>
        </authorList>
    </citation>
    <scope>NUCLEOTIDE SEQUENCE [LARGE SCALE GENOMIC DNA]</scope>
    <source>
        <strain evidence="8">CGMCC 4.5579</strain>
    </source>
</reference>
<evidence type="ECO:0000256" key="5">
    <source>
        <dbReference type="SAM" id="Phobius"/>
    </source>
</evidence>
<feature type="transmembrane region" description="Helical" evidence="5">
    <location>
        <begin position="126"/>
        <end position="144"/>
    </location>
</feature>
<dbReference type="STRING" id="587909.SAMN05421810_101301"/>
<keyword evidence="2 5" id="KW-0812">Transmembrane</keyword>
<feature type="transmembrane region" description="Helical" evidence="5">
    <location>
        <begin position="265"/>
        <end position="286"/>
    </location>
</feature>
<dbReference type="GO" id="GO:0005886">
    <property type="term" value="C:plasma membrane"/>
    <property type="evidence" value="ECO:0007669"/>
    <property type="project" value="UniProtKB-SubCell"/>
</dbReference>
<feature type="transmembrane region" description="Helical" evidence="5">
    <location>
        <begin position="293"/>
        <end position="312"/>
    </location>
</feature>
<feature type="domain" description="Major facilitator superfamily (MFS) profile" evidence="6">
    <location>
        <begin position="31"/>
        <end position="469"/>
    </location>
</feature>
<dbReference type="InterPro" id="IPR020846">
    <property type="entry name" value="MFS_dom"/>
</dbReference>
<dbReference type="PROSITE" id="PS00216">
    <property type="entry name" value="SUGAR_TRANSPORT_1"/>
    <property type="match status" value="1"/>
</dbReference>
<dbReference type="PANTHER" id="PTHR42718">
    <property type="entry name" value="MAJOR FACILITATOR SUPERFAMILY MULTIDRUG TRANSPORTER MFSC"/>
    <property type="match status" value="1"/>
</dbReference>
<dbReference type="InterPro" id="IPR011701">
    <property type="entry name" value="MFS"/>
</dbReference>
<organism evidence="7 8">
    <name type="scientific">Amycolatopsis arida</name>
    <dbReference type="NCBI Taxonomy" id="587909"/>
    <lineage>
        <taxon>Bacteria</taxon>
        <taxon>Bacillati</taxon>
        <taxon>Actinomycetota</taxon>
        <taxon>Actinomycetes</taxon>
        <taxon>Pseudonocardiales</taxon>
        <taxon>Pseudonocardiaceae</taxon>
        <taxon>Amycolatopsis</taxon>
    </lineage>
</organism>
<evidence type="ECO:0000313" key="8">
    <source>
        <dbReference type="Proteomes" id="UP000198727"/>
    </source>
</evidence>
<feature type="transmembrane region" description="Helical" evidence="5">
    <location>
        <begin position="365"/>
        <end position="383"/>
    </location>
</feature>
<protein>
    <submittedName>
        <fullName evidence="7">Nitrate/nitrite transporter NarK</fullName>
    </submittedName>
</protein>
<evidence type="ECO:0000256" key="3">
    <source>
        <dbReference type="ARBA" id="ARBA00022989"/>
    </source>
</evidence>
<feature type="transmembrane region" description="Helical" evidence="5">
    <location>
        <begin position="442"/>
        <end position="464"/>
    </location>
</feature>
<dbReference type="InterPro" id="IPR005829">
    <property type="entry name" value="Sugar_transporter_CS"/>
</dbReference>
<feature type="transmembrane region" description="Helical" evidence="5">
    <location>
        <begin position="156"/>
        <end position="177"/>
    </location>
</feature>
<comment type="subcellular location">
    <subcellularLocation>
        <location evidence="1">Cell membrane</location>
        <topology evidence="1">Multi-pass membrane protein</topology>
    </subcellularLocation>
</comment>